<dbReference type="Gene3D" id="1.20.144.10">
    <property type="entry name" value="Phosphatidic acid phosphatase type 2/haloperoxidase"/>
    <property type="match status" value="1"/>
</dbReference>
<dbReference type="Proteomes" id="UP000501452">
    <property type="component" value="Chromosome"/>
</dbReference>
<evidence type="ECO:0000256" key="2">
    <source>
        <dbReference type="ARBA" id="ARBA00022475"/>
    </source>
</evidence>
<keyword evidence="5 8" id="KW-1133">Transmembrane helix</keyword>
<feature type="domain" description="Phosphatidic acid phosphatase type 2/haloperoxidase" evidence="9">
    <location>
        <begin position="56"/>
        <end position="172"/>
    </location>
</feature>
<evidence type="ECO:0000256" key="8">
    <source>
        <dbReference type="SAM" id="Phobius"/>
    </source>
</evidence>
<reference evidence="10 11" key="1">
    <citation type="submission" date="2019-10" db="EMBL/GenBank/DDBJ databases">
        <title>Rubrobacter sp nov SCSIO 52090 isolated from a deep-sea sediment in the South China Sea.</title>
        <authorList>
            <person name="Chen R.W."/>
        </authorList>
    </citation>
    <scope>NUCLEOTIDE SEQUENCE [LARGE SCALE GENOMIC DNA]</scope>
    <source>
        <strain evidence="10 11">SCSIO 52909</strain>
    </source>
</reference>
<proteinExistence type="predicted"/>
<dbReference type="PANTHER" id="PTHR14969:SF62">
    <property type="entry name" value="DECAPRENYLPHOSPHORYL-5-PHOSPHORIBOSE PHOSPHATASE RV3807C-RELATED"/>
    <property type="match status" value="1"/>
</dbReference>
<feature type="region of interest" description="Disordered" evidence="7">
    <location>
        <begin position="182"/>
        <end position="207"/>
    </location>
</feature>
<feature type="transmembrane region" description="Helical" evidence="8">
    <location>
        <begin position="55"/>
        <end position="74"/>
    </location>
</feature>
<protein>
    <submittedName>
        <fullName evidence="10">Phosphatase PAP2 family protein</fullName>
    </submittedName>
</protein>
<evidence type="ECO:0000256" key="7">
    <source>
        <dbReference type="SAM" id="MobiDB-lite"/>
    </source>
</evidence>
<dbReference type="SMART" id="SM00014">
    <property type="entry name" value="acidPPc"/>
    <property type="match status" value="1"/>
</dbReference>
<keyword evidence="6 8" id="KW-0472">Membrane</keyword>
<keyword evidence="2" id="KW-1003">Cell membrane</keyword>
<dbReference type="InterPro" id="IPR036938">
    <property type="entry name" value="PAP2/HPO_sf"/>
</dbReference>
<dbReference type="RefSeq" id="WP_166176206.1">
    <property type="nucleotide sequence ID" value="NZ_CP045119.1"/>
</dbReference>
<sequence>MAGWDQALFHSINGSWTAPALDWLMTTLSRAGNSGAVWLALLGAIAVFGGRTGRVVALAGLFALILGHGASDVLKELTVRPRPLASALDARLLVPRPSSYAFPSGHAASAFSAATGVVLVARWSLKRVPFWGWGMLALAAAISYSRVYVGVHYPTDVLAGAGLGIACGWIGARCVAGLASRTGRPGPPGKTGGHHEEDQEVQYRLGR</sequence>
<feature type="transmembrane region" description="Helical" evidence="8">
    <location>
        <begin position="157"/>
        <end position="176"/>
    </location>
</feature>
<keyword evidence="11" id="KW-1185">Reference proteome</keyword>
<keyword evidence="3 8" id="KW-0812">Transmembrane</keyword>
<name>A0A6G8Q9L2_9ACTN</name>
<evidence type="ECO:0000313" key="11">
    <source>
        <dbReference type="Proteomes" id="UP000501452"/>
    </source>
</evidence>
<evidence type="ECO:0000256" key="3">
    <source>
        <dbReference type="ARBA" id="ARBA00022692"/>
    </source>
</evidence>
<evidence type="ECO:0000313" key="10">
    <source>
        <dbReference type="EMBL" id="QIN83171.1"/>
    </source>
</evidence>
<evidence type="ECO:0000256" key="4">
    <source>
        <dbReference type="ARBA" id="ARBA00022801"/>
    </source>
</evidence>
<feature type="transmembrane region" description="Helical" evidence="8">
    <location>
        <begin position="31"/>
        <end position="48"/>
    </location>
</feature>
<feature type="transmembrane region" description="Helical" evidence="8">
    <location>
        <begin position="128"/>
        <end position="145"/>
    </location>
</feature>
<gene>
    <name evidence="10" type="ORF">GBA63_11355</name>
</gene>
<dbReference type="SUPFAM" id="SSF48317">
    <property type="entry name" value="Acid phosphatase/Vanadium-dependent haloperoxidase"/>
    <property type="match status" value="1"/>
</dbReference>
<evidence type="ECO:0000259" key="9">
    <source>
        <dbReference type="SMART" id="SM00014"/>
    </source>
</evidence>
<dbReference type="KEGG" id="rub:GBA63_11355"/>
<evidence type="ECO:0000256" key="5">
    <source>
        <dbReference type="ARBA" id="ARBA00022989"/>
    </source>
</evidence>
<dbReference type="InterPro" id="IPR000326">
    <property type="entry name" value="PAP2/HPO"/>
</dbReference>
<evidence type="ECO:0000256" key="6">
    <source>
        <dbReference type="ARBA" id="ARBA00023136"/>
    </source>
</evidence>
<comment type="subcellular location">
    <subcellularLocation>
        <location evidence="1">Cell membrane</location>
        <topology evidence="1">Multi-pass membrane protein</topology>
    </subcellularLocation>
</comment>
<accession>A0A6G8Q9L2</accession>
<organism evidence="10 11">
    <name type="scientific">Rubrobacter tropicus</name>
    <dbReference type="NCBI Taxonomy" id="2653851"/>
    <lineage>
        <taxon>Bacteria</taxon>
        <taxon>Bacillati</taxon>
        <taxon>Actinomycetota</taxon>
        <taxon>Rubrobacteria</taxon>
        <taxon>Rubrobacterales</taxon>
        <taxon>Rubrobacteraceae</taxon>
        <taxon>Rubrobacter</taxon>
    </lineage>
</organism>
<feature type="transmembrane region" description="Helical" evidence="8">
    <location>
        <begin position="100"/>
        <end position="121"/>
    </location>
</feature>
<keyword evidence="4" id="KW-0378">Hydrolase</keyword>
<evidence type="ECO:0000256" key="1">
    <source>
        <dbReference type="ARBA" id="ARBA00004651"/>
    </source>
</evidence>
<dbReference type="Pfam" id="PF01569">
    <property type="entry name" value="PAP2"/>
    <property type="match status" value="1"/>
</dbReference>
<dbReference type="AlphaFoldDB" id="A0A6G8Q9L2"/>
<dbReference type="GO" id="GO:0016787">
    <property type="term" value="F:hydrolase activity"/>
    <property type="evidence" value="ECO:0007669"/>
    <property type="project" value="UniProtKB-KW"/>
</dbReference>
<dbReference type="EMBL" id="CP045119">
    <property type="protein sequence ID" value="QIN83171.1"/>
    <property type="molecule type" value="Genomic_DNA"/>
</dbReference>
<dbReference type="PANTHER" id="PTHR14969">
    <property type="entry name" value="SPHINGOSINE-1-PHOSPHATE PHOSPHOHYDROLASE"/>
    <property type="match status" value="1"/>
</dbReference>
<dbReference type="GO" id="GO:0005886">
    <property type="term" value="C:plasma membrane"/>
    <property type="evidence" value="ECO:0007669"/>
    <property type="project" value="UniProtKB-SubCell"/>
</dbReference>